<sequence>MECCYSVTGLLQKNAFRLRLRLRLLSLALLMETEDEKKEEENQSLSMGRNTQASLMGGSWRWQNVKAFVNGGSAALLTQLQFLLVESAIYYYLRS</sequence>
<keyword evidence="2" id="KW-1185">Reference proteome</keyword>
<gene>
    <name evidence="1" type="ORF">NC653_000182</name>
</gene>
<name>A0AAD6RIG7_9ROSI</name>
<dbReference type="AlphaFoldDB" id="A0AAD6RIG7"/>
<evidence type="ECO:0000313" key="2">
    <source>
        <dbReference type="Proteomes" id="UP001164929"/>
    </source>
</evidence>
<organism evidence="1 2">
    <name type="scientific">Populus alba x Populus x berolinensis</name>
    <dbReference type="NCBI Taxonomy" id="444605"/>
    <lineage>
        <taxon>Eukaryota</taxon>
        <taxon>Viridiplantae</taxon>
        <taxon>Streptophyta</taxon>
        <taxon>Embryophyta</taxon>
        <taxon>Tracheophyta</taxon>
        <taxon>Spermatophyta</taxon>
        <taxon>Magnoliopsida</taxon>
        <taxon>eudicotyledons</taxon>
        <taxon>Gunneridae</taxon>
        <taxon>Pentapetalae</taxon>
        <taxon>rosids</taxon>
        <taxon>fabids</taxon>
        <taxon>Malpighiales</taxon>
        <taxon>Salicaceae</taxon>
        <taxon>Saliceae</taxon>
        <taxon>Populus</taxon>
    </lineage>
</organism>
<reference evidence="1 2" key="1">
    <citation type="journal article" date="2023" name="Mol. Ecol. Resour.">
        <title>Chromosome-level genome assembly of a triploid poplar Populus alba 'Berolinensis'.</title>
        <authorList>
            <person name="Chen S."/>
            <person name="Yu Y."/>
            <person name="Wang X."/>
            <person name="Wang S."/>
            <person name="Zhang T."/>
            <person name="Zhou Y."/>
            <person name="He R."/>
            <person name="Meng N."/>
            <person name="Wang Y."/>
            <person name="Liu W."/>
            <person name="Liu Z."/>
            <person name="Liu J."/>
            <person name="Guo Q."/>
            <person name="Huang H."/>
            <person name="Sederoff R.R."/>
            <person name="Wang G."/>
            <person name="Qu G."/>
            <person name="Chen S."/>
        </authorList>
    </citation>
    <scope>NUCLEOTIDE SEQUENCE [LARGE SCALE GENOMIC DNA]</scope>
    <source>
        <strain evidence="1">SC-2020</strain>
    </source>
</reference>
<dbReference type="EMBL" id="JAQIZT010000001">
    <property type="protein sequence ID" value="KAJ7009422.1"/>
    <property type="molecule type" value="Genomic_DNA"/>
</dbReference>
<dbReference type="Proteomes" id="UP001164929">
    <property type="component" value="Chromosome 1"/>
</dbReference>
<evidence type="ECO:0000313" key="1">
    <source>
        <dbReference type="EMBL" id="KAJ7009422.1"/>
    </source>
</evidence>
<accession>A0AAD6RIG7</accession>
<comment type="caution">
    <text evidence="1">The sequence shown here is derived from an EMBL/GenBank/DDBJ whole genome shotgun (WGS) entry which is preliminary data.</text>
</comment>
<proteinExistence type="predicted"/>
<protein>
    <submittedName>
        <fullName evidence="1">Uncharacterized protein</fullName>
    </submittedName>
</protein>